<dbReference type="Gene3D" id="3.60.21.10">
    <property type="match status" value="1"/>
</dbReference>
<dbReference type="EMBL" id="WMZU01000041">
    <property type="protein sequence ID" value="MTS28919.1"/>
    <property type="molecule type" value="Genomic_DNA"/>
</dbReference>
<sequence>MIYFTADTHFGHYNVIRFCDRPFASAEEMDEAMIQNWNGRVTGNDTVYILGDMFFRSTNAEEILKRLKGKKRLIVGNHDGSWMTKFDYARYFASVDKFLETSDGKRSLTLCHYPMLSWKHAMRSYMIHGHIHNDTRADFWPLIASRDNVLNAGVDINGFQPVTFDELLENNRRFKERSLTGNAT</sequence>
<dbReference type="AlphaFoldDB" id="A0A6L6LXC3"/>
<accession>A0A6L6LXC3</accession>
<organism evidence="2 3">
    <name type="scientific">Ruthenibacterium lactatiformans</name>
    <dbReference type="NCBI Taxonomy" id="1550024"/>
    <lineage>
        <taxon>Bacteria</taxon>
        <taxon>Bacillati</taxon>
        <taxon>Bacillota</taxon>
        <taxon>Clostridia</taxon>
        <taxon>Eubacteriales</taxon>
        <taxon>Oscillospiraceae</taxon>
        <taxon>Ruthenibacterium</taxon>
    </lineage>
</organism>
<dbReference type="Proteomes" id="UP000472755">
    <property type="component" value="Unassembled WGS sequence"/>
</dbReference>
<protein>
    <recommendedName>
        <fullName evidence="1">Calcineurin-like phosphoesterase domain-containing protein</fullName>
    </recommendedName>
</protein>
<reference evidence="2 3" key="1">
    <citation type="journal article" date="2019" name="Nat. Med.">
        <title>A library of human gut bacterial isolates paired with longitudinal multiomics data enables mechanistic microbiome research.</title>
        <authorList>
            <person name="Poyet M."/>
            <person name="Groussin M."/>
            <person name="Gibbons S.M."/>
            <person name="Avila-Pacheco J."/>
            <person name="Jiang X."/>
            <person name="Kearney S.M."/>
            <person name="Perrotta A.R."/>
            <person name="Berdy B."/>
            <person name="Zhao S."/>
            <person name="Lieberman T.D."/>
            <person name="Swanson P.K."/>
            <person name="Smith M."/>
            <person name="Roesemann S."/>
            <person name="Alexander J.E."/>
            <person name="Rich S.A."/>
            <person name="Livny J."/>
            <person name="Vlamakis H."/>
            <person name="Clish C."/>
            <person name="Bullock K."/>
            <person name="Deik A."/>
            <person name="Scott J."/>
            <person name="Pierce K.A."/>
            <person name="Xavier R.J."/>
            <person name="Alm E.J."/>
        </authorList>
    </citation>
    <scope>NUCLEOTIDE SEQUENCE [LARGE SCALE GENOMIC DNA]</scope>
    <source>
        <strain evidence="2 3">BIOML-A4</strain>
    </source>
</reference>
<dbReference type="SUPFAM" id="SSF56300">
    <property type="entry name" value="Metallo-dependent phosphatases"/>
    <property type="match status" value="1"/>
</dbReference>
<gene>
    <name evidence="2" type="ORF">GMD59_16755</name>
</gene>
<proteinExistence type="predicted"/>
<name>A0A6L6LXC3_9FIRM</name>
<dbReference type="GO" id="GO:0016787">
    <property type="term" value="F:hydrolase activity"/>
    <property type="evidence" value="ECO:0007669"/>
    <property type="project" value="InterPro"/>
</dbReference>
<evidence type="ECO:0000313" key="2">
    <source>
        <dbReference type="EMBL" id="MTS28919.1"/>
    </source>
</evidence>
<dbReference type="InterPro" id="IPR029052">
    <property type="entry name" value="Metallo-depent_PP-like"/>
</dbReference>
<dbReference type="InterPro" id="IPR004843">
    <property type="entry name" value="Calcineurin-like_PHP"/>
</dbReference>
<comment type="caution">
    <text evidence="2">The sequence shown here is derived from an EMBL/GenBank/DDBJ whole genome shotgun (WGS) entry which is preliminary data.</text>
</comment>
<dbReference type="Pfam" id="PF00149">
    <property type="entry name" value="Metallophos"/>
    <property type="match status" value="1"/>
</dbReference>
<dbReference type="RefSeq" id="WP_155202342.1">
    <property type="nucleotide sequence ID" value="NZ_WMZN01000044.1"/>
</dbReference>
<feature type="domain" description="Calcineurin-like phosphoesterase" evidence="1">
    <location>
        <begin position="2"/>
        <end position="148"/>
    </location>
</feature>
<evidence type="ECO:0000259" key="1">
    <source>
        <dbReference type="Pfam" id="PF00149"/>
    </source>
</evidence>
<evidence type="ECO:0000313" key="3">
    <source>
        <dbReference type="Proteomes" id="UP000472755"/>
    </source>
</evidence>